<evidence type="ECO:0000313" key="2">
    <source>
        <dbReference type="EMBL" id="KKM17130.1"/>
    </source>
</evidence>
<feature type="compositionally biased region" description="Basic and acidic residues" evidence="1">
    <location>
        <begin position="12"/>
        <end position="23"/>
    </location>
</feature>
<organism evidence="2">
    <name type="scientific">marine sediment metagenome</name>
    <dbReference type="NCBI Taxonomy" id="412755"/>
    <lineage>
        <taxon>unclassified sequences</taxon>
        <taxon>metagenomes</taxon>
        <taxon>ecological metagenomes</taxon>
    </lineage>
</organism>
<evidence type="ECO:0000256" key="1">
    <source>
        <dbReference type="SAM" id="MobiDB-lite"/>
    </source>
</evidence>
<feature type="compositionally biased region" description="Polar residues" evidence="1">
    <location>
        <begin position="1"/>
        <end position="11"/>
    </location>
</feature>
<accession>A0A0F9KP80</accession>
<reference evidence="2" key="1">
    <citation type="journal article" date="2015" name="Nature">
        <title>Complex archaea that bridge the gap between prokaryotes and eukaryotes.</title>
        <authorList>
            <person name="Spang A."/>
            <person name="Saw J.H."/>
            <person name="Jorgensen S.L."/>
            <person name="Zaremba-Niedzwiedzka K."/>
            <person name="Martijn J."/>
            <person name="Lind A.E."/>
            <person name="van Eijk R."/>
            <person name="Schleper C."/>
            <person name="Guy L."/>
            <person name="Ettema T.J."/>
        </authorList>
    </citation>
    <scope>NUCLEOTIDE SEQUENCE</scope>
</reference>
<comment type="caution">
    <text evidence="2">The sequence shown here is derived from an EMBL/GenBank/DDBJ whole genome shotgun (WGS) entry which is preliminary data.</text>
</comment>
<sequence>MSSNKGSQNKSPRQEAREFVGRGELRDNLQGKLSDEALEKIIDACSFVLKV</sequence>
<feature type="region of interest" description="Disordered" evidence="1">
    <location>
        <begin position="1"/>
        <end position="23"/>
    </location>
</feature>
<name>A0A0F9KP80_9ZZZZ</name>
<dbReference type="EMBL" id="LAZR01014522">
    <property type="protein sequence ID" value="KKM17130.1"/>
    <property type="molecule type" value="Genomic_DNA"/>
</dbReference>
<proteinExistence type="predicted"/>
<protein>
    <submittedName>
        <fullName evidence="2">Uncharacterized protein</fullName>
    </submittedName>
</protein>
<gene>
    <name evidence="2" type="ORF">LCGC14_1678960</name>
</gene>
<dbReference type="AlphaFoldDB" id="A0A0F9KP80"/>